<feature type="compositionally biased region" description="Polar residues" evidence="1">
    <location>
        <begin position="815"/>
        <end position="843"/>
    </location>
</feature>
<accession>A0ABM1A3U3</accession>
<feature type="compositionally biased region" description="Polar residues" evidence="1">
    <location>
        <begin position="1336"/>
        <end position="1359"/>
    </location>
</feature>
<feature type="compositionally biased region" description="Polar residues" evidence="1">
    <location>
        <begin position="223"/>
        <end position="236"/>
    </location>
</feature>
<feature type="compositionally biased region" description="Gly residues" evidence="1">
    <location>
        <begin position="90"/>
        <end position="100"/>
    </location>
</feature>
<sequence length="1416" mass="150162">MVHRLRQRRLLLAMRRFEARSRQPNNEDTDSEQYIPDAFMSFECPPYTDPPPPYSPPKPPQILPGEQPPPYEEINQNGDANGNVAAQSRNGGGGGVGGSSNGHVDAVNSIGHMSNGSVLSPSGSHRMAGVLQQQRAVGHSPQGTEITRQIPLGTVSTDQRHRRSHSDSARAPVALTAYASTDVVGGLGVVISPQDDTVSYSARSQDWPPWRQQQENEPREGGVQTNHPHQSRTGSSHQERPRSLGPSSRMDHSGNTSRVQTQPTTTAFQRFSNLFRRDSNKSKSRRRDGRPTSDCAAPPHYATVPRNEMPPGEEFSLSSSGRSYSGRRRAPVRTHPSGGFPDRMCMSYDSGQAAYTLGPGSPSTSSTSSSSAADHHQHQPPQATQQHYSSSVITPQAPHHQDVPRVPAQYAGSSVPGAAYSQRQQFHEDLRRHLPPLQQPETAVDGPEPSGHSGGHSTVTCASNRIPPIMSQSAPPEAPGSAPDSRTFSGSRDQHPAVSSTPTGSSVVYGSAQPQHQRSVGATDGEPAGDVSTWGPRSTLPVSTFGLFPSSSSCSSPSQNVSTSGAASLSPHCSLASFIRSNPTATISDIQEHIATATSSRDPHHTSARGGPTSSRPSSSHISENRPPSQVLESTISSIRHPLPHASESSSAVHDLHARHQADPSSHTSPTTASVSAHPGIAAESLEFDSCPTSHHPLSTNTSIGQLDTSTLAGAHSTYSSSSPSPSPPVTSHYGSVGGSVMRRSQSGMSQGSVFSVCSETGEKRLRANNDLSSETEPKAIASDSQYPECHSLPLSRAQSLRSEHRVQQPPGDSLSRSAYAASTSQRHNTYHPTSSSFGTTLANSVNNNSNNNNTDSAGCEPVPPPAPPTSSADSSSCPSRGLLVSLPPPKADGDKSVANSCNLDSGTSEKPDFSKGLSPMLEIVSSEPQPAKVSLPAAAAAFVPPQMPSRVHAFTGNHMSTPAQPPPPPQLPSAEDYRHHQSSRPEKEENSKKLRKKRTKDRGNSSPIFLIANKSKHTSSPKYSRGAFYERNKEKLGVKYSDDVAQEKDGGKGKTYKSNEKKYRNAVAPNLRQSGKHVEPSVPGSRSARASDAQAAYGNADVYRGGAGVSFGNPPAPPTHHIQHLAYLGYVDPWEHPGTAGVERADLPPPASVPWNNLNQPQNSGGGKSGTSRDVAGAGVNSSTPAGHFPGKQEPSAAPSRRKQVHKKQGLVVDRPGQGSSPSRHKTRPKSLATAMERSSEKTRLEASLPKPSVNTGDMGMASSRGARSGFGHDLNFDDQSGVADFYDRDLDFSAKRFSLPHESQQQGSSKAAGSKFDSGVTTDNGNRSVGAPTNHPSSRSGLSNDLSFVSRSATSAGRSKKRQSLPAVINSSLPTVVPERSLEALGATGCDEHVGSWGERALDQDDLTEATSYV</sequence>
<feature type="region of interest" description="Disordered" evidence="1">
    <location>
        <begin position="1075"/>
        <end position="1094"/>
    </location>
</feature>
<organism evidence="2 3">
    <name type="scientific">Aplysia californica</name>
    <name type="common">California sea hare</name>
    <dbReference type="NCBI Taxonomy" id="6500"/>
    <lineage>
        <taxon>Eukaryota</taxon>
        <taxon>Metazoa</taxon>
        <taxon>Spiralia</taxon>
        <taxon>Lophotrochozoa</taxon>
        <taxon>Mollusca</taxon>
        <taxon>Gastropoda</taxon>
        <taxon>Heterobranchia</taxon>
        <taxon>Euthyneura</taxon>
        <taxon>Tectipleura</taxon>
        <taxon>Aplysiida</taxon>
        <taxon>Aplysioidea</taxon>
        <taxon>Aplysiidae</taxon>
        <taxon>Aplysia</taxon>
    </lineage>
</organism>
<feature type="region of interest" description="Disordered" evidence="1">
    <location>
        <begin position="16"/>
        <end position="101"/>
    </location>
</feature>
<evidence type="ECO:0000313" key="3">
    <source>
        <dbReference type="RefSeq" id="XP_012940276.1"/>
    </source>
</evidence>
<evidence type="ECO:0000313" key="2">
    <source>
        <dbReference type="Proteomes" id="UP000694888"/>
    </source>
</evidence>
<dbReference type="GeneID" id="101864235"/>
<feature type="region of interest" description="Disordered" evidence="1">
    <location>
        <begin position="151"/>
        <end position="170"/>
    </location>
</feature>
<protein>
    <submittedName>
        <fullName evidence="3">Mucin-12</fullName>
    </submittedName>
</protein>
<feature type="compositionally biased region" description="Low complexity" evidence="1">
    <location>
        <begin position="1305"/>
        <end position="1317"/>
    </location>
</feature>
<feature type="compositionally biased region" description="Basic residues" evidence="1">
    <location>
        <begin position="1201"/>
        <end position="1210"/>
    </location>
</feature>
<feature type="region of interest" description="Disordered" evidence="1">
    <location>
        <begin position="1140"/>
        <end position="1268"/>
    </location>
</feature>
<feature type="compositionally biased region" description="Polar residues" evidence="1">
    <location>
        <begin position="626"/>
        <end position="638"/>
    </location>
</feature>
<feature type="region of interest" description="Disordered" evidence="1">
    <location>
        <begin position="1302"/>
        <end position="1368"/>
    </location>
</feature>
<feature type="compositionally biased region" description="Polar residues" evidence="1">
    <location>
        <begin position="663"/>
        <end position="675"/>
    </location>
</feature>
<feature type="compositionally biased region" description="Low complexity" evidence="1">
    <location>
        <begin position="550"/>
        <end position="564"/>
    </location>
</feature>
<name>A0ABM1A3U3_APLCA</name>
<feature type="region of interest" description="Disordered" evidence="1">
    <location>
        <begin position="768"/>
        <end position="922"/>
    </location>
</feature>
<gene>
    <name evidence="3" type="primary">LOC101864235</name>
</gene>
<feature type="compositionally biased region" description="Low complexity" evidence="1">
    <location>
        <begin position="870"/>
        <end position="880"/>
    </location>
</feature>
<feature type="compositionally biased region" description="Low complexity" evidence="1">
    <location>
        <begin position="358"/>
        <end position="371"/>
    </location>
</feature>
<feature type="region of interest" description="Disordered" evidence="1">
    <location>
        <begin position="950"/>
        <end position="1028"/>
    </location>
</feature>
<feature type="region of interest" description="Disordered" evidence="1">
    <location>
        <begin position="596"/>
        <end position="677"/>
    </location>
</feature>
<feature type="region of interest" description="Disordered" evidence="1">
    <location>
        <begin position="1395"/>
        <end position="1416"/>
    </location>
</feature>
<feature type="region of interest" description="Disordered" evidence="1">
    <location>
        <begin position="199"/>
        <end position="537"/>
    </location>
</feature>
<reference evidence="3" key="1">
    <citation type="submission" date="2025-08" db="UniProtKB">
        <authorList>
            <consortium name="RefSeq"/>
        </authorList>
    </citation>
    <scope>IDENTIFICATION</scope>
</reference>
<feature type="compositionally biased region" description="Polar residues" evidence="1">
    <location>
        <begin position="74"/>
        <end position="89"/>
    </location>
</feature>
<feature type="compositionally biased region" description="Polar residues" evidence="1">
    <location>
        <begin position="253"/>
        <end position="272"/>
    </location>
</feature>
<feature type="region of interest" description="Disordered" evidence="1">
    <location>
        <begin position="714"/>
        <end position="756"/>
    </location>
</feature>
<feature type="compositionally biased region" description="Low complexity" evidence="1">
    <location>
        <begin position="844"/>
        <end position="861"/>
    </location>
</feature>
<feature type="compositionally biased region" description="Pro residues" evidence="1">
    <location>
        <begin position="47"/>
        <end position="71"/>
    </location>
</feature>
<dbReference type="Proteomes" id="UP000694888">
    <property type="component" value="Unplaced"/>
</dbReference>
<keyword evidence="2" id="KW-1185">Reference proteome</keyword>
<feature type="compositionally biased region" description="Polar residues" evidence="1">
    <location>
        <begin position="898"/>
        <end position="907"/>
    </location>
</feature>
<feature type="compositionally biased region" description="Polar residues" evidence="1">
    <location>
        <begin position="1155"/>
        <end position="1164"/>
    </location>
</feature>
<feature type="compositionally biased region" description="Basic and acidic residues" evidence="1">
    <location>
        <begin position="976"/>
        <end position="993"/>
    </location>
</feature>
<feature type="region of interest" description="Disordered" evidence="1">
    <location>
        <begin position="549"/>
        <end position="569"/>
    </location>
</feature>
<proteinExistence type="predicted"/>
<feature type="compositionally biased region" description="Polar residues" evidence="1">
    <location>
        <begin position="743"/>
        <end position="756"/>
    </location>
</feature>
<feature type="compositionally biased region" description="Polar residues" evidence="1">
    <location>
        <begin position="484"/>
        <end position="520"/>
    </location>
</feature>
<evidence type="ECO:0000256" key="1">
    <source>
        <dbReference type="SAM" id="MobiDB-lite"/>
    </source>
</evidence>
<feature type="compositionally biased region" description="Low complexity" evidence="1">
    <location>
        <begin position="608"/>
        <end position="620"/>
    </location>
</feature>
<dbReference type="RefSeq" id="XP_012940276.1">
    <property type="nucleotide sequence ID" value="XM_013084822.2"/>
</dbReference>